<protein>
    <submittedName>
        <fullName evidence="1">Uncharacterized protein</fullName>
    </submittedName>
</protein>
<evidence type="ECO:0000313" key="2">
    <source>
        <dbReference type="Proteomes" id="UP001239111"/>
    </source>
</evidence>
<gene>
    <name evidence="1" type="ORF">QAD02_016022</name>
</gene>
<accession>A0ACC2PEN5</accession>
<comment type="caution">
    <text evidence="1">The sequence shown here is derived from an EMBL/GenBank/DDBJ whole genome shotgun (WGS) entry which is preliminary data.</text>
</comment>
<organism evidence="1 2">
    <name type="scientific">Eretmocerus hayati</name>
    <dbReference type="NCBI Taxonomy" id="131215"/>
    <lineage>
        <taxon>Eukaryota</taxon>
        <taxon>Metazoa</taxon>
        <taxon>Ecdysozoa</taxon>
        <taxon>Arthropoda</taxon>
        <taxon>Hexapoda</taxon>
        <taxon>Insecta</taxon>
        <taxon>Pterygota</taxon>
        <taxon>Neoptera</taxon>
        <taxon>Endopterygota</taxon>
        <taxon>Hymenoptera</taxon>
        <taxon>Apocrita</taxon>
        <taxon>Proctotrupomorpha</taxon>
        <taxon>Chalcidoidea</taxon>
        <taxon>Aphelinidae</taxon>
        <taxon>Aphelininae</taxon>
        <taxon>Eretmocerus</taxon>
    </lineage>
</organism>
<evidence type="ECO:0000313" key="1">
    <source>
        <dbReference type="EMBL" id="KAJ8680235.1"/>
    </source>
</evidence>
<dbReference type="Proteomes" id="UP001239111">
    <property type="component" value="Chromosome 2"/>
</dbReference>
<dbReference type="EMBL" id="CM056742">
    <property type="protein sequence ID" value="KAJ8680235.1"/>
    <property type="molecule type" value="Genomic_DNA"/>
</dbReference>
<sequence length="374" mass="42059">MARRVKNARKRIIALDDSSSESGEDNRAFNRGDEDEIPQEILNAAEEAEENTLPSRSKTYYEKVYQGFVDWKKTKKITISNEVVLLAFFNELSKEYAPSTLYNKHSILKTMIQRKEDVSIGDFHKLNKFLKANKVGFEPTKAAALTTEEIKYFMTNADDEEYLFEKAVVVAAVSGALRRHELVDMAPAHIRDAGTHLVVQVPKTKTHIQRVFTINNPFRKIILKYAALRPARAPEDRFFLNYSGGRCTRQAVGINKMGGVPRRIATYLQLPDPQRYTGHSFRHSSATFLVDAGGSMEDLKRHGGWKSDSSASGYLQHSEAKKRKTNSMIMGALLDEESNDSTAANLMKGVTLNSSSVENRASGSNRPVNLHFHL</sequence>
<proteinExistence type="predicted"/>
<keyword evidence="2" id="KW-1185">Reference proteome</keyword>
<reference evidence="1" key="1">
    <citation type="submission" date="2023-04" db="EMBL/GenBank/DDBJ databases">
        <title>A chromosome-level genome assembly of the parasitoid wasp Eretmocerus hayati.</title>
        <authorList>
            <person name="Zhong Y."/>
            <person name="Liu S."/>
            <person name="Liu Y."/>
        </authorList>
    </citation>
    <scope>NUCLEOTIDE SEQUENCE</scope>
    <source>
        <strain evidence="1">ZJU_SS_LIU_2023</strain>
    </source>
</reference>
<name>A0ACC2PEN5_9HYME</name>